<dbReference type="InterPro" id="IPR001656">
    <property type="entry name" value="PsdUridine_synth_TruD"/>
</dbReference>
<accession>A0A5D3DYX0</accession>
<evidence type="ECO:0000256" key="1">
    <source>
        <dbReference type="SAM" id="MobiDB-lite"/>
    </source>
</evidence>
<feature type="region of interest" description="Disordered" evidence="1">
    <location>
        <begin position="196"/>
        <end position="219"/>
    </location>
</feature>
<gene>
    <name evidence="2" type="ORF">E5676_scaffold403G001570</name>
</gene>
<dbReference type="InterPro" id="IPR020103">
    <property type="entry name" value="PsdUridine_synth_cat_dom_sf"/>
</dbReference>
<evidence type="ECO:0000313" key="3">
    <source>
        <dbReference type="Proteomes" id="UP000321947"/>
    </source>
</evidence>
<feature type="compositionally biased region" description="Basic and acidic residues" evidence="1">
    <location>
        <begin position="207"/>
        <end position="219"/>
    </location>
</feature>
<dbReference type="GO" id="GO:0003723">
    <property type="term" value="F:RNA binding"/>
    <property type="evidence" value="ECO:0007669"/>
    <property type="project" value="InterPro"/>
</dbReference>
<proteinExistence type="predicted"/>
<dbReference type="Pfam" id="PF01142">
    <property type="entry name" value="TruD"/>
    <property type="match status" value="1"/>
</dbReference>
<dbReference type="EMBL" id="SSTD01002040">
    <property type="protein sequence ID" value="TYK28792.1"/>
    <property type="molecule type" value="Genomic_DNA"/>
</dbReference>
<comment type="caution">
    <text evidence="2">The sequence shown here is derived from an EMBL/GenBank/DDBJ whole genome shotgun (WGS) entry which is preliminary data.</text>
</comment>
<name>A0A5D3DYX0_CUCMM</name>
<dbReference type="Proteomes" id="UP000321947">
    <property type="component" value="Unassembled WGS sequence"/>
</dbReference>
<dbReference type="GO" id="GO:0005634">
    <property type="term" value="C:nucleus"/>
    <property type="evidence" value="ECO:0007669"/>
    <property type="project" value="TreeGrafter"/>
</dbReference>
<dbReference type="InterPro" id="IPR042214">
    <property type="entry name" value="TruD_catalytic"/>
</dbReference>
<evidence type="ECO:0000313" key="2">
    <source>
        <dbReference type="EMBL" id="TYK28792.1"/>
    </source>
</evidence>
<dbReference type="SUPFAM" id="SSF55120">
    <property type="entry name" value="Pseudouridine synthase"/>
    <property type="match status" value="1"/>
</dbReference>
<protein>
    <submittedName>
        <fullName evidence="2">Pseudouridylate synthase 7-like protein isoform X1</fullName>
    </submittedName>
</protein>
<dbReference type="GO" id="GO:0001522">
    <property type="term" value="P:pseudouridine synthesis"/>
    <property type="evidence" value="ECO:0007669"/>
    <property type="project" value="InterPro"/>
</dbReference>
<sequence length="651" mass="73002">MGWYRPGASSFTVLKPYFLCNSLTAPKLTNRSSSIAVMTTKSIGESDVGILSYISSLPGFRGILKQRYSDFIVNEVDTDGNVVHLTSLDAPPEIVSESGPTIVHSTSQSYVSEIELFRSLAGDSDAEILETFLKQINSGANDDISPIVFSPDTSKTHRTAVHNFFKKFKFLVTDTIDGPDSSSKCVRVRVDSGVQNNRGRFSKKRKERGDKPFDSRGSDNWPEHVGKFLRFHLYKENKDTQEALGLIGKMLGIQTRSFGFAGTKDKRSISTQRVTVFKQHASRIAALNDRLIGIKLGNFSYIQEGLLLGQLLGNRFTITLRGVVANSEDVIKASAEALGTHGFINYFGLQHPYTNIYNFYMEVLTWIHVCFHVRSHFSVYHRVPLGGNLIVREDRILSTGRFLYILSRSQHGKCLSGLRQELRLFIHVPSSEATRDWKVFAESLRDIRLLHQSSIKFMEKPKISGEKQNNVGVGQSSMGCSVLPTKKQGTALTFNQIRCSSPVKKPEAEVALIKLSNGKLEELIELPGNWQAFDYWCRKTFEAIGDHFEGLEAISVETLNDTNVVEAKIQIKWNLCGFMPATIEIADENRGTFFLNYGDIEVLCPSPKVKGDLLLKDFFNPIDLIRVLQVMKDEEGEAPEIDPEWGFIKDA</sequence>
<organism evidence="2 3">
    <name type="scientific">Cucumis melo var. makuwa</name>
    <name type="common">Oriental melon</name>
    <dbReference type="NCBI Taxonomy" id="1194695"/>
    <lineage>
        <taxon>Eukaryota</taxon>
        <taxon>Viridiplantae</taxon>
        <taxon>Streptophyta</taxon>
        <taxon>Embryophyta</taxon>
        <taxon>Tracheophyta</taxon>
        <taxon>Spermatophyta</taxon>
        <taxon>Magnoliopsida</taxon>
        <taxon>eudicotyledons</taxon>
        <taxon>Gunneridae</taxon>
        <taxon>Pentapetalae</taxon>
        <taxon>rosids</taxon>
        <taxon>fabids</taxon>
        <taxon>Cucurbitales</taxon>
        <taxon>Cucurbitaceae</taxon>
        <taxon>Benincaseae</taxon>
        <taxon>Cucumis</taxon>
    </lineage>
</organism>
<dbReference type="GO" id="GO:0009982">
    <property type="term" value="F:pseudouridine synthase activity"/>
    <property type="evidence" value="ECO:0007669"/>
    <property type="project" value="InterPro"/>
</dbReference>
<dbReference type="PANTHER" id="PTHR13326">
    <property type="entry name" value="TRNA PSEUDOURIDINE SYNTHASE D"/>
    <property type="match status" value="1"/>
</dbReference>
<dbReference type="Gene3D" id="3.30.2350.20">
    <property type="entry name" value="TruD, catalytic domain"/>
    <property type="match status" value="1"/>
</dbReference>
<dbReference type="PANTHER" id="PTHR13326:SF21">
    <property type="entry name" value="PSEUDOURIDYLATE SYNTHASE PUS7L"/>
    <property type="match status" value="1"/>
</dbReference>
<dbReference type="AlphaFoldDB" id="A0A5D3DYX0"/>
<reference evidence="2 3" key="1">
    <citation type="submission" date="2019-08" db="EMBL/GenBank/DDBJ databases">
        <title>Draft genome sequences of two oriental melons (Cucumis melo L. var makuwa).</title>
        <authorList>
            <person name="Kwon S.-Y."/>
        </authorList>
    </citation>
    <scope>NUCLEOTIDE SEQUENCE [LARGE SCALE GENOMIC DNA]</scope>
    <source>
        <strain evidence="3">cv. Chang Bougi</strain>
        <tissue evidence="2">Leaf</tissue>
    </source>
</reference>